<proteinExistence type="predicted"/>
<reference evidence="3 4" key="1">
    <citation type="submission" date="2017-04" db="EMBL/GenBank/DDBJ databases">
        <title>Draft Aigarchaeota genome from a New Zealand hot spring.</title>
        <authorList>
            <person name="Reysenbach A.-L."/>
            <person name="Donaho J.A."/>
            <person name="Gerhart J."/>
            <person name="Kelley J.F."/>
            <person name="Kouba K."/>
            <person name="Podar M."/>
            <person name="Stott M."/>
        </authorList>
    </citation>
    <scope>NUCLEOTIDE SEQUENCE [LARGE SCALE GENOMIC DNA]</scope>
    <source>
        <strain evidence="3">NZ13_MG1</strain>
    </source>
</reference>
<dbReference type="InterPro" id="IPR010095">
    <property type="entry name" value="Cas12f1-like_TNB"/>
</dbReference>
<accession>A0A2R7Y2P9</accession>
<feature type="domain" description="Cas12f1-like TNB" evidence="2">
    <location>
        <begin position="295"/>
        <end position="358"/>
    </location>
</feature>
<keyword evidence="1" id="KW-0238">DNA-binding</keyword>
<dbReference type="Pfam" id="PF07282">
    <property type="entry name" value="Cas12f1-like_TNB"/>
    <property type="match status" value="1"/>
</dbReference>
<dbReference type="GO" id="GO:0003677">
    <property type="term" value="F:DNA binding"/>
    <property type="evidence" value="ECO:0007669"/>
    <property type="project" value="UniProtKB-KW"/>
</dbReference>
<dbReference type="AlphaFoldDB" id="A0A2R7Y2P9"/>
<dbReference type="Proteomes" id="UP000244066">
    <property type="component" value="Unassembled WGS sequence"/>
</dbReference>
<comment type="caution">
    <text evidence="3">The sequence shown here is derived from an EMBL/GenBank/DDBJ whole genome shotgun (WGS) entry which is preliminary data.</text>
</comment>
<dbReference type="NCBIfam" id="TIGR01766">
    <property type="entry name" value="IS200/IS605 family accessory protein TnpB-like domain"/>
    <property type="match status" value="1"/>
</dbReference>
<evidence type="ECO:0000256" key="1">
    <source>
        <dbReference type="ARBA" id="ARBA00023125"/>
    </source>
</evidence>
<sequence length="394" mass="45759">MEAVKAVAFKHSSDVRPLLQTFNDMVKECIKYALSHNVSSPMKVERALYEEFKQKYGFATHYCISAARVACNVIRSWKRLVKRRRADPNNPPTFNALSMRLQKELMRFKGDRIVITTMPHRYVEVPLIIGSYQKRFIDAWRNGELSLGEVTLLEDRAMVTFKRAVEDKIPIGYASIDVNLMSIDFLKVKGDSAEYRKVDLKKLYGIRVHYFEKRRKIQSLSKHKPITSKRLMQKYSRRERRRVNDILHKITTSIVKELSQEGLAPIFENLKGLSYNATRNKRTKRKNRKVASLPYRKVQSLIGYKMAWLGYKVQYVPARNTSRACPRCGRLSKTNGQVFRCKHCGYEADRHFVACINILRMWGHGFAPKALDEMIEREGLGRGNESNKALRTST</sequence>
<name>A0A2R7Y2P9_9ARCH</name>
<evidence type="ECO:0000313" key="4">
    <source>
        <dbReference type="Proteomes" id="UP000244066"/>
    </source>
</evidence>
<evidence type="ECO:0000313" key="3">
    <source>
        <dbReference type="EMBL" id="PUA31753.1"/>
    </source>
</evidence>
<gene>
    <name evidence="3" type="ORF">B9J98_05385</name>
</gene>
<dbReference type="EMBL" id="NDWU01000013">
    <property type="protein sequence ID" value="PUA31753.1"/>
    <property type="molecule type" value="Genomic_DNA"/>
</dbReference>
<protein>
    <recommendedName>
        <fullName evidence="2">Cas12f1-like TNB domain-containing protein</fullName>
    </recommendedName>
</protein>
<evidence type="ECO:0000259" key="2">
    <source>
        <dbReference type="Pfam" id="PF07282"/>
    </source>
</evidence>
<organism evidence="3 4">
    <name type="scientific">Candidatus Terraquivivens tikiterensis</name>
    <dbReference type="NCBI Taxonomy" id="1980982"/>
    <lineage>
        <taxon>Archaea</taxon>
        <taxon>Nitrososphaerota</taxon>
        <taxon>Candidatus Wolframiiraptoraceae</taxon>
        <taxon>Candidatus Terraquivivens</taxon>
    </lineage>
</organism>